<protein>
    <recommendedName>
        <fullName evidence="3">DUF429 domain-containing protein</fullName>
    </recommendedName>
</protein>
<evidence type="ECO:0000313" key="2">
    <source>
        <dbReference type="Proteomes" id="UP000001304"/>
    </source>
</evidence>
<reference evidence="1 2" key="1">
    <citation type="journal article" date="2010" name="Stand. Genomic Sci.">
        <title>Complete genome sequence of Ignisphaera aggregans type strain (AQ1.S1).</title>
        <authorList>
            <person name="Goker M."/>
            <person name="Held B."/>
            <person name="Lapidus A."/>
            <person name="Nolan M."/>
            <person name="Spring S."/>
            <person name="Yasawong M."/>
            <person name="Lucas S."/>
            <person name="Glavina Del Rio T."/>
            <person name="Tice H."/>
            <person name="Cheng J.F."/>
            <person name="Goodwin L."/>
            <person name="Tapia R."/>
            <person name="Pitluck S."/>
            <person name="Liolios K."/>
            <person name="Ivanova N."/>
            <person name="Mavromatis K."/>
            <person name="Mikhailova N."/>
            <person name="Pati A."/>
            <person name="Chen A."/>
            <person name="Palaniappan K."/>
            <person name="Brambilla E."/>
            <person name="Land M."/>
            <person name="Hauser L."/>
            <person name="Chang Y.J."/>
            <person name="Jeffries C.D."/>
            <person name="Brettin T."/>
            <person name="Detter J.C."/>
            <person name="Han C."/>
            <person name="Rohde M."/>
            <person name="Sikorski J."/>
            <person name="Woyke T."/>
            <person name="Bristow J."/>
            <person name="Eisen J.A."/>
            <person name="Markowitz V."/>
            <person name="Hugenholtz P."/>
            <person name="Kyrpides N.C."/>
            <person name="Klenk H.P."/>
        </authorList>
    </citation>
    <scope>NUCLEOTIDE SEQUENCE [LARGE SCALE GENOMIC DNA]</scope>
    <source>
        <strain evidence="2">DSM 17230 / JCM 13409 / AQ1.S1</strain>
    </source>
</reference>
<name>E0SS05_IGNAA</name>
<dbReference type="Proteomes" id="UP000001304">
    <property type="component" value="Chromosome"/>
</dbReference>
<evidence type="ECO:0008006" key="3">
    <source>
        <dbReference type="Google" id="ProtNLM"/>
    </source>
</evidence>
<dbReference type="EMBL" id="CP002098">
    <property type="protein sequence ID" value="ADM27355.1"/>
    <property type="molecule type" value="Genomic_DNA"/>
</dbReference>
<dbReference type="STRING" id="583356.Igag_0519"/>
<proteinExistence type="predicted"/>
<keyword evidence="2" id="KW-1185">Reference proteome</keyword>
<dbReference type="HOGENOM" id="CLU_121772_0_0_2"/>
<accession>E0SS05</accession>
<dbReference type="BioCyc" id="IAGG583356:GHAH-521-MONOMER"/>
<evidence type="ECO:0000313" key="1">
    <source>
        <dbReference type="EMBL" id="ADM27355.1"/>
    </source>
</evidence>
<sequence length="183" mass="20499">MVIVSGLDLAGSSKRCSGYVSIDIDYRKTLDMLCLYGDNEIVRKIDIDRPIVLAIDAPIIEKPIVRDVDRKAISQGYRVLPPTLRGMAILTQRAWNLYNIVRRLGIEVIETHPKSALKSSGFRSVIELADGLGIEIDRNSISNKDIADALICSIVAYCYYTRECIDVIRGSDGCIYILKLYKK</sequence>
<dbReference type="AlphaFoldDB" id="E0SS05"/>
<organism evidence="1 2">
    <name type="scientific">Ignisphaera aggregans (strain DSM 17230 / JCM 13409 / AQ1.S1)</name>
    <dbReference type="NCBI Taxonomy" id="583356"/>
    <lineage>
        <taxon>Archaea</taxon>
        <taxon>Thermoproteota</taxon>
        <taxon>Thermoprotei</taxon>
        <taxon>Desulfurococcales</taxon>
        <taxon>Desulfurococcaceae</taxon>
        <taxon>Ignisphaera</taxon>
    </lineage>
</organism>
<dbReference type="KEGG" id="iag:Igag_0519"/>
<gene>
    <name evidence="1" type="ordered locus">Igag_0519</name>
</gene>